<proteinExistence type="predicted"/>
<dbReference type="InterPro" id="IPR027417">
    <property type="entry name" value="P-loop_NTPase"/>
</dbReference>
<name>A0A6J5NZK2_9CAUD</name>
<dbReference type="EMBL" id="LR796725">
    <property type="protein sequence ID" value="CAB4162345.1"/>
    <property type="molecule type" value="Genomic_DNA"/>
</dbReference>
<gene>
    <name evidence="1" type="ORF">UFOVP775_30</name>
</gene>
<dbReference type="Pfam" id="PF03237">
    <property type="entry name" value="Terminase_6N"/>
    <property type="match status" value="1"/>
</dbReference>
<organism evidence="1">
    <name type="scientific">uncultured Caudovirales phage</name>
    <dbReference type="NCBI Taxonomy" id="2100421"/>
    <lineage>
        <taxon>Viruses</taxon>
        <taxon>Duplodnaviria</taxon>
        <taxon>Heunggongvirae</taxon>
        <taxon>Uroviricota</taxon>
        <taxon>Caudoviricetes</taxon>
        <taxon>Peduoviridae</taxon>
        <taxon>Maltschvirus</taxon>
        <taxon>Maltschvirus maltsch</taxon>
    </lineage>
</organism>
<dbReference type="Gene3D" id="3.30.420.240">
    <property type="match status" value="1"/>
</dbReference>
<dbReference type="Gene3D" id="3.40.50.300">
    <property type="entry name" value="P-loop containing nucleotide triphosphate hydrolases"/>
    <property type="match status" value="1"/>
</dbReference>
<accession>A0A6J5NZK2</accession>
<evidence type="ECO:0000313" key="1">
    <source>
        <dbReference type="EMBL" id="CAB4162345.1"/>
    </source>
</evidence>
<sequence length="400" mass="46172">MSVVKGYKPHDNQRMIHDAINHGHEKYYALNIGRQFGKTLLGINQLLYWAINDKGCKIAWVTPVYKQGKKVFSEMERATSASGLFSFNRSDLMITGFGSTIEFFSGERPDNIRGNTFDYMVVDEMAFTRPELWDEVLSATVLVKGKKIIFISTPKGKNHFHRLCMQPNYDDRYAYFHYSSYDNPMIDPRELDERKRSLPDYVFRQEYLAEFIDNASGIFKNVHECIGTGAKTPKMFAGLDIGRADDYTVLSILNQDGQMVTAHRWRHDEWTRIIDKVAELIKQYNAVTLVEVNNQGDVFYEMLQSRCKNLIHPFVTSSKTKPIIIEDLAVAFEQQAISIINEQWLIDELDNFSYIYNPNTRNVSYSAPAGLHDDGVMSTALAWHSRKEFTNRGRYMALRV</sequence>
<reference evidence="1" key="1">
    <citation type="submission" date="2020-04" db="EMBL/GenBank/DDBJ databases">
        <authorList>
            <person name="Chiriac C."/>
            <person name="Salcher M."/>
            <person name="Ghai R."/>
            <person name="Kavagutti S V."/>
        </authorList>
    </citation>
    <scope>NUCLEOTIDE SEQUENCE</scope>
</reference>
<protein>
    <submittedName>
        <fullName evidence="1">Phage_term_2, phage terminase, large subunit, PBSX family</fullName>
    </submittedName>
</protein>